<dbReference type="VEuPathDB" id="FungiDB:Z517_09713"/>
<evidence type="ECO:0000256" key="1">
    <source>
        <dbReference type="SAM" id="MobiDB-lite"/>
    </source>
</evidence>
<dbReference type="GO" id="GO:0030036">
    <property type="term" value="P:actin cytoskeleton organization"/>
    <property type="evidence" value="ECO:0007669"/>
    <property type="project" value="InterPro"/>
</dbReference>
<dbReference type="InterPro" id="IPR011989">
    <property type="entry name" value="ARM-like"/>
</dbReference>
<feature type="region of interest" description="Disordered" evidence="1">
    <location>
        <begin position="384"/>
        <end position="501"/>
    </location>
</feature>
<feature type="region of interest" description="Disordered" evidence="1">
    <location>
        <begin position="146"/>
        <end position="179"/>
    </location>
</feature>
<dbReference type="GO" id="GO:0003779">
    <property type="term" value="F:actin binding"/>
    <property type="evidence" value="ECO:0007669"/>
    <property type="project" value="InterPro"/>
</dbReference>
<feature type="region of interest" description="Disordered" evidence="1">
    <location>
        <begin position="1"/>
        <end position="105"/>
    </location>
</feature>
<dbReference type="HOGENOM" id="CLU_008022_0_0_1"/>
<dbReference type="SMART" id="SM01140">
    <property type="entry name" value="Drf_GBD"/>
    <property type="match status" value="1"/>
</dbReference>
<reference evidence="3 4" key="1">
    <citation type="submission" date="2015-01" db="EMBL/GenBank/DDBJ databases">
        <title>The Genome Sequence of Fonsecaea pedrosoi CBS 271.37.</title>
        <authorList>
            <consortium name="The Broad Institute Genomics Platform"/>
            <person name="Cuomo C."/>
            <person name="de Hoog S."/>
            <person name="Gorbushina A."/>
            <person name="Stielow B."/>
            <person name="Teixiera M."/>
            <person name="Abouelleil A."/>
            <person name="Chapman S.B."/>
            <person name="Priest M."/>
            <person name="Young S.K."/>
            <person name="Wortman J."/>
            <person name="Nusbaum C."/>
            <person name="Birren B."/>
        </authorList>
    </citation>
    <scope>NUCLEOTIDE SEQUENCE [LARGE SCALE GENOMIC DNA]</scope>
    <source>
        <strain evidence="3 4">CBS 271.37</strain>
    </source>
</reference>
<dbReference type="InterPro" id="IPR010473">
    <property type="entry name" value="GTPase-bd"/>
</dbReference>
<evidence type="ECO:0000259" key="2">
    <source>
        <dbReference type="SMART" id="SM01140"/>
    </source>
</evidence>
<feature type="compositionally biased region" description="Basic and acidic residues" evidence="1">
    <location>
        <begin position="415"/>
        <end position="433"/>
    </location>
</feature>
<dbReference type="GO" id="GO:0031267">
    <property type="term" value="F:small GTPase binding"/>
    <property type="evidence" value="ECO:0007669"/>
    <property type="project" value="InterPro"/>
</dbReference>
<feature type="compositionally biased region" description="Basic and acidic residues" evidence="1">
    <location>
        <begin position="448"/>
        <end position="460"/>
    </location>
</feature>
<sequence>MAPSVHQVAQIFEDPEPQQRGRRANHNRAPSVGDVLRGRQRDNVSPVKPQKPSGREVANSASPLGERHINSPPQPKRIATRPGDEPGRLALSRTHKKTGSSVSLKGIILGKEKSTDTGSISPVEGNTADKKLKKVKSASNLTGLLKRRSKKDLREENNRNSSNQENCPPPKTTLSESPTPIWAQFATQPLEAADGKMIYPASKRRTVQEEINLYTPKDYSEFRPAEQRNFYGYGPAASAVLDYQPPQRPFLEHKSSRSSIFTENIDDDTEANIKPPKSRDGQISRPASSSKPDGHPITPIQPPSSSQADPKVKLGSRVFEAIQTFNMRARKDTRPVPEPLNSATYPLSPQELDSAFEKVLDSLNIPLNMRDNMRNLKPDVKAGLMKGDRVGSGSSTMSAIADSTEASSSSRNPHKKENERPRSEGEESKEGRRSRSRSRPRSRILTLTRREEDSPTKQDKPSSSLRSRSKSRNKSADLTSSRPNSAKAMSSTVSLTSLNPADSATTPGDFIHYLREVQKPALVEVSKLHKLRILLRNESISWTDHFVSKGGMDELVQLYYRISKIEWREEHEDSLLHEALLCLKGLCTTSLALQRLQQMENEFFPALLRMLFDPERKGPSEFNTRGVIISLLFAHLSAEVGSSPEVVQGRAQKILGFLKDPVPEDGKQPLDFVSQMHTPRPYRVWCKEVVNVTKEVFWIFLHHLNVIPIIEVDDSVGYCRAHFPPPRPPHPAAPYVGGVEWEATQYLATHLDLLNGLIACLPTAADRNALREELKQSGFEKVMGGSLRTCKEKFYSGVHEGLKCWVAAAKADQWPAEDVRAGPPRETLSPRKSPVKKKGDEPPQLALDVGVGHGQSSKVDDGWI</sequence>
<proteinExistence type="predicted"/>
<dbReference type="EMBL" id="KN846974">
    <property type="protein sequence ID" value="KIW77267.1"/>
    <property type="molecule type" value="Genomic_DNA"/>
</dbReference>
<feature type="region of interest" description="Disordered" evidence="1">
    <location>
        <begin position="816"/>
        <end position="864"/>
    </location>
</feature>
<dbReference type="Proteomes" id="UP000053029">
    <property type="component" value="Unassembled WGS sequence"/>
</dbReference>
<dbReference type="RefSeq" id="XP_013281075.1">
    <property type="nucleotide sequence ID" value="XM_013425621.1"/>
</dbReference>
<dbReference type="Gene3D" id="1.25.10.10">
    <property type="entry name" value="Leucine-rich Repeat Variant"/>
    <property type="match status" value="1"/>
</dbReference>
<feature type="domain" description="Formin GTPase-binding" evidence="2">
    <location>
        <begin position="344"/>
        <end position="638"/>
    </location>
</feature>
<protein>
    <recommendedName>
        <fullName evidence="2">Formin GTPase-binding domain-containing protein</fullName>
    </recommendedName>
</protein>
<accession>A0A0D2ESP9</accession>
<feature type="region of interest" description="Disordered" evidence="1">
    <location>
        <begin position="248"/>
        <end position="311"/>
    </location>
</feature>
<dbReference type="InterPro" id="IPR016024">
    <property type="entry name" value="ARM-type_fold"/>
</dbReference>
<keyword evidence="4" id="KW-1185">Reference proteome</keyword>
<dbReference type="SUPFAM" id="SSF48371">
    <property type="entry name" value="ARM repeat"/>
    <property type="match status" value="1"/>
</dbReference>
<feature type="compositionally biased region" description="Polar residues" evidence="1">
    <location>
        <begin position="476"/>
        <end position="501"/>
    </location>
</feature>
<dbReference type="OrthoDB" id="2155261at2759"/>
<gene>
    <name evidence="3" type="ORF">Z517_09713</name>
</gene>
<dbReference type="GeneID" id="25309203"/>
<organism evidence="3 4">
    <name type="scientific">Fonsecaea pedrosoi CBS 271.37</name>
    <dbReference type="NCBI Taxonomy" id="1442368"/>
    <lineage>
        <taxon>Eukaryota</taxon>
        <taxon>Fungi</taxon>
        <taxon>Dikarya</taxon>
        <taxon>Ascomycota</taxon>
        <taxon>Pezizomycotina</taxon>
        <taxon>Eurotiomycetes</taxon>
        <taxon>Chaetothyriomycetidae</taxon>
        <taxon>Chaetothyriales</taxon>
        <taxon>Herpotrichiellaceae</taxon>
        <taxon>Fonsecaea</taxon>
    </lineage>
</organism>
<evidence type="ECO:0000313" key="3">
    <source>
        <dbReference type="EMBL" id="KIW77267.1"/>
    </source>
</evidence>
<evidence type="ECO:0000313" key="4">
    <source>
        <dbReference type="Proteomes" id="UP000053029"/>
    </source>
</evidence>
<dbReference type="AlphaFoldDB" id="A0A0D2ESP9"/>
<name>A0A0D2ESP9_9EURO</name>